<dbReference type="InterPro" id="IPR013785">
    <property type="entry name" value="Aldolase_TIM"/>
</dbReference>
<dbReference type="GO" id="GO:0004419">
    <property type="term" value="F:hydroxymethylglutaryl-CoA lyase activity"/>
    <property type="evidence" value="ECO:0007669"/>
    <property type="project" value="UniProtKB-EC"/>
</dbReference>
<evidence type="ECO:0000256" key="3">
    <source>
        <dbReference type="ARBA" id="ARBA00012910"/>
    </source>
</evidence>
<sequence length="419" mass="45249">MTTFASNSRSITMVNYGLRSTKTLRYTIANFLRAGFPTRQYSSLRSRPHVQIVEVAPRDGLQNLKTSIPTATKVELIRRLADTGLVNIEATSFVSPKWVPQLADGAAVMKEILAHPGINYQSRQMNYPVLAPNLKGLENASQAGVKEIVVFASVTEAFSKANQNCTIEEALQQCEAVTKKALGLGIRVRGVVSCIFSDPFSGPTPPEAVLPVVKRLLDMGCYEVGLGDTLGVGTPKKVQDVLDKLLPDISPNKLAGHFHDTYGQGIANIVRSYEMGIRKFDSSVAGLGGCPYAPGARGNVATEDVIYTLENSGISTGVDLDKLCDVGQWISNEIGIPYGSRAGAALASKKSQATPRSMLTKQKKLRSWEVEQDTGEYRVSRAGTALKVTLTRPKNGNALTTSMLEGLTSLFKELPRDPS</sequence>
<accession>A0A9P7GSJ4</accession>
<evidence type="ECO:0000256" key="6">
    <source>
        <dbReference type="ARBA" id="ARBA00049877"/>
    </source>
</evidence>
<comment type="caution">
    <text evidence="8">The sequence shown here is derived from an EMBL/GenBank/DDBJ whole genome shotgun (WGS) entry which is preliminary data.</text>
</comment>
<comment type="catalytic activity">
    <reaction evidence="6">
        <text>(3S)-3-hydroxy-3-methylglutaryl-CoA = acetoacetate + acetyl-CoA</text>
        <dbReference type="Rhea" id="RHEA:24404"/>
        <dbReference type="ChEBI" id="CHEBI:13705"/>
        <dbReference type="ChEBI" id="CHEBI:43074"/>
        <dbReference type="ChEBI" id="CHEBI:57288"/>
        <dbReference type="EC" id="4.1.3.4"/>
    </reaction>
</comment>
<dbReference type="GO" id="GO:0046872">
    <property type="term" value="F:metal ion binding"/>
    <property type="evidence" value="ECO:0007669"/>
    <property type="project" value="UniProtKB-KW"/>
</dbReference>
<evidence type="ECO:0000256" key="4">
    <source>
        <dbReference type="ARBA" id="ARBA00022723"/>
    </source>
</evidence>
<comment type="similarity">
    <text evidence="2">Belongs to the HMG-CoA lyase family.</text>
</comment>
<feature type="domain" description="Pyruvate carboxyltransferase" evidence="7">
    <location>
        <begin position="50"/>
        <end position="324"/>
    </location>
</feature>
<feature type="non-terminal residue" evidence="8">
    <location>
        <position position="1"/>
    </location>
</feature>
<dbReference type="InterPro" id="IPR029045">
    <property type="entry name" value="ClpP/crotonase-like_dom_sf"/>
</dbReference>
<evidence type="ECO:0000256" key="2">
    <source>
        <dbReference type="ARBA" id="ARBA00009405"/>
    </source>
</evidence>
<reference evidence="8" key="1">
    <citation type="submission" date="2021-04" db="EMBL/GenBank/DDBJ databases">
        <title>Draft genome of Fusarium avenaceum strain F156N33, isolated from an atmospheric sample in Virginia.</title>
        <authorList>
            <person name="Yang S."/>
            <person name="Vinatzer B.A."/>
            <person name="Coleman J."/>
        </authorList>
    </citation>
    <scope>NUCLEOTIDE SEQUENCE</scope>
    <source>
        <strain evidence="8">F156N33</strain>
    </source>
</reference>
<evidence type="ECO:0000256" key="1">
    <source>
        <dbReference type="ARBA" id="ARBA00005143"/>
    </source>
</evidence>
<protein>
    <recommendedName>
        <fullName evidence="3">hydroxymethylglutaryl-CoA lyase</fullName>
        <ecNumber evidence="3">4.1.3.4</ecNumber>
    </recommendedName>
</protein>
<dbReference type="Gene3D" id="3.30.300.220">
    <property type="match status" value="1"/>
</dbReference>
<organism evidence="8 9">
    <name type="scientific">Fusarium avenaceum</name>
    <dbReference type="NCBI Taxonomy" id="40199"/>
    <lineage>
        <taxon>Eukaryota</taxon>
        <taxon>Fungi</taxon>
        <taxon>Dikarya</taxon>
        <taxon>Ascomycota</taxon>
        <taxon>Pezizomycotina</taxon>
        <taxon>Sordariomycetes</taxon>
        <taxon>Hypocreomycetidae</taxon>
        <taxon>Hypocreales</taxon>
        <taxon>Nectriaceae</taxon>
        <taxon>Fusarium</taxon>
        <taxon>Fusarium tricinctum species complex</taxon>
    </lineage>
</organism>
<name>A0A9P7GSJ4_9HYPO</name>
<dbReference type="NCBIfam" id="NF004283">
    <property type="entry name" value="PRK05692.1"/>
    <property type="match status" value="1"/>
</dbReference>
<keyword evidence="4" id="KW-0479">Metal-binding</keyword>
<proteinExistence type="inferred from homology"/>
<dbReference type="PANTHER" id="PTHR42738">
    <property type="entry name" value="HYDROXYMETHYLGLUTARYL-COA LYASE"/>
    <property type="match status" value="1"/>
</dbReference>
<dbReference type="SUPFAM" id="SSF51569">
    <property type="entry name" value="Aldolase"/>
    <property type="match status" value="1"/>
</dbReference>
<dbReference type="InterPro" id="IPR000891">
    <property type="entry name" value="PYR_CT"/>
</dbReference>
<evidence type="ECO:0000313" key="9">
    <source>
        <dbReference type="Proteomes" id="UP000782241"/>
    </source>
</evidence>
<dbReference type="SUPFAM" id="SSF52096">
    <property type="entry name" value="ClpP/crotonase"/>
    <property type="match status" value="1"/>
</dbReference>
<keyword evidence="9" id="KW-1185">Reference proteome</keyword>
<dbReference type="GO" id="GO:0006552">
    <property type="term" value="P:L-leucine catabolic process"/>
    <property type="evidence" value="ECO:0007669"/>
    <property type="project" value="TreeGrafter"/>
</dbReference>
<dbReference type="Pfam" id="PF00682">
    <property type="entry name" value="HMGL-like"/>
    <property type="match status" value="1"/>
</dbReference>
<evidence type="ECO:0000259" key="7">
    <source>
        <dbReference type="PROSITE" id="PS50991"/>
    </source>
</evidence>
<evidence type="ECO:0000256" key="5">
    <source>
        <dbReference type="ARBA" id="ARBA00023239"/>
    </source>
</evidence>
<dbReference type="PANTHER" id="PTHR42738:SF17">
    <property type="entry name" value="HYDROXYMETHYLGLUTARYL-COA LYASE"/>
    <property type="match status" value="1"/>
</dbReference>
<dbReference type="AlphaFoldDB" id="A0A9P7GSJ4"/>
<dbReference type="EMBL" id="JAGPUO010000032">
    <property type="protein sequence ID" value="KAG5655234.1"/>
    <property type="molecule type" value="Genomic_DNA"/>
</dbReference>
<dbReference type="EC" id="4.1.3.4" evidence="3"/>
<dbReference type="InterPro" id="IPR043594">
    <property type="entry name" value="HMGL"/>
</dbReference>
<evidence type="ECO:0000313" key="8">
    <source>
        <dbReference type="EMBL" id="KAG5655234.1"/>
    </source>
</evidence>
<gene>
    <name evidence="8" type="ORF">KAF25_001987</name>
</gene>
<dbReference type="CDD" id="cd07938">
    <property type="entry name" value="DRE_TIM_HMGL"/>
    <property type="match status" value="1"/>
</dbReference>
<keyword evidence="5" id="KW-0456">Lyase</keyword>
<dbReference type="PROSITE" id="PS50991">
    <property type="entry name" value="PYR_CT"/>
    <property type="match status" value="1"/>
</dbReference>
<dbReference type="Proteomes" id="UP000782241">
    <property type="component" value="Unassembled WGS sequence"/>
</dbReference>
<dbReference type="PROSITE" id="PS01062">
    <property type="entry name" value="HMG_COA_LYASE"/>
    <property type="match status" value="1"/>
</dbReference>
<dbReference type="GO" id="GO:0046951">
    <property type="term" value="P:ketone body biosynthetic process"/>
    <property type="evidence" value="ECO:0007669"/>
    <property type="project" value="TreeGrafter"/>
</dbReference>
<comment type="pathway">
    <text evidence="1">Metabolic intermediate metabolism; (S)-3-hydroxy-3-methylglutaryl-CoA degradation; acetoacetate from (S)-3-hydroxy-3-methylglutaryl-CoA: step 1/1.</text>
</comment>
<dbReference type="FunFam" id="3.20.20.70:FF:000201">
    <property type="entry name" value="Hydroxymethylglutaryl-CoA lyase"/>
    <property type="match status" value="1"/>
</dbReference>
<dbReference type="Gene3D" id="3.20.20.70">
    <property type="entry name" value="Aldolase class I"/>
    <property type="match status" value="1"/>
</dbReference>
<dbReference type="InterPro" id="IPR000138">
    <property type="entry name" value="HMG_CoA_lyase_AS"/>
</dbReference>